<protein>
    <recommendedName>
        <fullName evidence="5">Superfamily III holin-X</fullName>
    </recommendedName>
</protein>
<dbReference type="Proteomes" id="UP001596011">
    <property type="component" value="Unassembled WGS sequence"/>
</dbReference>
<name>A0ABV9HED2_9MICO</name>
<evidence type="ECO:0000256" key="2">
    <source>
        <dbReference type="SAM" id="Phobius"/>
    </source>
</evidence>
<keyword evidence="4" id="KW-1185">Reference proteome</keyword>
<evidence type="ECO:0008006" key="5">
    <source>
        <dbReference type="Google" id="ProtNLM"/>
    </source>
</evidence>
<feature type="region of interest" description="Disordered" evidence="1">
    <location>
        <begin position="1"/>
        <end position="21"/>
    </location>
</feature>
<reference evidence="4" key="1">
    <citation type="journal article" date="2019" name="Int. J. Syst. Evol. Microbiol.">
        <title>The Global Catalogue of Microorganisms (GCM) 10K type strain sequencing project: providing services to taxonomists for standard genome sequencing and annotation.</title>
        <authorList>
            <consortium name="The Broad Institute Genomics Platform"/>
            <consortium name="The Broad Institute Genome Sequencing Center for Infectious Disease"/>
            <person name="Wu L."/>
            <person name="Ma J."/>
        </authorList>
    </citation>
    <scope>NUCLEOTIDE SEQUENCE [LARGE SCALE GENOMIC DNA]</scope>
    <source>
        <strain evidence="4">CCUG 42722</strain>
    </source>
</reference>
<feature type="transmembrane region" description="Helical" evidence="2">
    <location>
        <begin position="58"/>
        <end position="80"/>
    </location>
</feature>
<feature type="transmembrane region" description="Helical" evidence="2">
    <location>
        <begin position="29"/>
        <end position="52"/>
    </location>
</feature>
<keyword evidence="2" id="KW-0472">Membrane</keyword>
<organism evidence="3 4">
    <name type="scientific">Promicromonospora alba</name>
    <dbReference type="NCBI Taxonomy" id="1616110"/>
    <lineage>
        <taxon>Bacteria</taxon>
        <taxon>Bacillati</taxon>
        <taxon>Actinomycetota</taxon>
        <taxon>Actinomycetes</taxon>
        <taxon>Micrococcales</taxon>
        <taxon>Promicromonosporaceae</taxon>
        <taxon>Promicromonospora</taxon>
    </lineage>
</organism>
<comment type="caution">
    <text evidence="3">The sequence shown here is derived from an EMBL/GenBank/DDBJ whole genome shotgun (WGS) entry which is preliminary data.</text>
</comment>
<dbReference type="EMBL" id="JBHSFI010000003">
    <property type="protein sequence ID" value="MFC4628329.1"/>
    <property type="molecule type" value="Genomic_DNA"/>
</dbReference>
<keyword evidence="2" id="KW-1133">Transmembrane helix</keyword>
<gene>
    <name evidence="3" type="ORF">ACFO6V_08790</name>
</gene>
<evidence type="ECO:0000313" key="3">
    <source>
        <dbReference type="EMBL" id="MFC4628329.1"/>
    </source>
</evidence>
<dbReference type="RefSeq" id="WP_377134312.1">
    <property type="nucleotide sequence ID" value="NZ_JBHSFI010000003.1"/>
</dbReference>
<evidence type="ECO:0000256" key="1">
    <source>
        <dbReference type="SAM" id="MobiDB-lite"/>
    </source>
</evidence>
<sequence length="109" mass="11077">MSYETSDDLTGTTKAASDEREVHSSAGSLALGLGLIFGGVAVVLLAGVLVAVNGTAVVMAWFFGGAAIIAGVIQFIVGVYQCADNIDRAAKVLIDGQRASQKSDDSTAL</sequence>
<evidence type="ECO:0000313" key="4">
    <source>
        <dbReference type="Proteomes" id="UP001596011"/>
    </source>
</evidence>
<keyword evidence="2" id="KW-0812">Transmembrane</keyword>
<accession>A0ABV9HED2</accession>
<proteinExistence type="predicted"/>